<feature type="repeat" description="TPR" evidence="8">
    <location>
        <begin position="511"/>
        <end position="544"/>
    </location>
</feature>
<dbReference type="SMART" id="SM00028">
    <property type="entry name" value="TPR"/>
    <property type="match status" value="4"/>
</dbReference>
<proteinExistence type="inferred from homology"/>
<dbReference type="Pfam" id="PF13432">
    <property type="entry name" value="TPR_16"/>
    <property type="match status" value="1"/>
</dbReference>
<comment type="subcellular location">
    <subcellularLocation>
        <location evidence="2">Cytoplasm</location>
    </subcellularLocation>
    <subcellularLocation>
        <location evidence="1">Peroxisome</location>
    </subcellularLocation>
</comment>
<dbReference type="VEuPathDB" id="TriTrypDB:C3747_61g211"/>
<evidence type="ECO:0000256" key="5">
    <source>
        <dbReference type="ARBA" id="ARBA00022737"/>
    </source>
</evidence>
<dbReference type="VEuPathDB" id="TriTrypDB:TcCLB.508299.70"/>
<dbReference type="GO" id="GO:0005778">
    <property type="term" value="C:peroxisomal membrane"/>
    <property type="evidence" value="ECO:0007669"/>
    <property type="project" value="TreeGrafter"/>
</dbReference>
<dbReference type="VEuPathDB" id="TriTrypDB:C4B63_3g1106"/>
<dbReference type="Gene3D" id="1.25.40.10">
    <property type="entry name" value="Tetratricopeptide repeat domain"/>
    <property type="match status" value="1"/>
</dbReference>
<comment type="similarity">
    <text evidence="3">Belongs to the peroxisomal targeting signal receptor family.</text>
</comment>
<dbReference type="InterPro" id="IPR019734">
    <property type="entry name" value="TPR_rpt"/>
</dbReference>
<dbReference type="InterPro" id="IPR024111">
    <property type="entry name" value="PEX5/PEX5L"/>
</dbReference>
<evidence type="ECO:0000256" key="6">
    <source>
        <dbReference type="ARBA" id="ARBA00022803"/>
    </source>
</evidence>
<evidence type="ECO:0000313" key="11">
    <source>
        <dbReference type="Proteomes" id="UP000246121"/>
    </source>
</evidence>
<dbReference type="VEuPathDB" id="TriTrypDB:TCDM_08436"/>
<evidence type="ECO:0000256" key="1">
    <source>
        <dbReference type="ARBA" id="ARBA00004275"/>
    </source>
</evidence>
<evidence type="ECO:0000256" key="7">
    <source>
        <dbReference type="ARBA" id="ARBA00023140"/>
    </source>
</evidence>
<dbReference type="PROSITE" id="PS50005">
    <property type="entry name" value="TPR"/>
    <property type="match status" value="2"/>
</dbReference>
<dbReference type="SUPFAM" id="SSF48452">
    <property type="entry name" value="TPR-like"/>
    <property type="match status" value="1"/>
</dbReference>
<keyword evidence="5" id="KW-0677">Repeat</keyword>
<evidence type="ECO:0000313" key="10">
    <source>
        <dbReference type="EMBL" id="PWV01795.1"/>
    </source>
</evidence>
<organism evidence="10 11">
    <name type="scientific">Trypanosoma cruzi</name>
    <dbReference type="NCBI Taxonomy" id="5693"/>
    <lineage>
        <taxon>Eukaryota</taxon>
        <taxon>Discoba</taxon>
        <taxon>Euglenozoa</taxon>
        <taxon>Kinetoplastea</taxon>
        <taxon>Metakinetoplastina</taxon>
        <taxon>Trypanosomatida</taxon>
        <taxon>Trypanosomatidae</taxon>
        <taxon>Trypanosoma</taxon>
        <taxon>Schizotrypanum</taxon>
    </lineage>
</organism>
<dbReference type="VEuPathDB" id="TriTrypDB:ECC02_006719"/>
<dbReference type="VEuPathDB" id="TriTrypDB:TcBrA4_0021260"/>
<accession>A0A2V2W0E9</accession>
<feature type="region of interest" description="Disordered" evidence="9">
    <location>
        <begin position="670"/>
        <end position="690"/>
    </location>
</feature>
<sequence length="690" mass="76772">MDCSTGAAIGQQFAKDAFHMHGGVGVGPTGNSEHDVLMNEMMMVQTPTGPAGEWTHQFAAYQGQQQQQQQQHPQELAMRHQQNDAFMLRQQQEMEEAFCTFCTTHPHSHAHSHQPQGLVGPAMMGPQIMPPMMFGPGTGGFMMGAPPMMPYASMKFAGDAAMAAANNTNMTQGATATSTTSVQQELQQQSSDNGWVEKLRDAEWAQDYSDAQVFTLEGQSEQTMEEHAKNSEFYQFMDKIRSKELLIDEETGQLVQGPGPDPDAPEDAEYLKEWAAAEGLNMPPGFFEHMMQRPQGNNEQAEGRLFDGSNDALMDDGALDNAADVEEWVREYAEAQEQLQRVQNETNYPFEPNNPYMYHDKPMEEGIAMLQLANMAEAALAFEAVCQKEPENVEAWRRLGTTQAENEKDCLAIIALNHARMLDPKDIAVHAALAVSHTNEHNVGAALQSLRSWLLSQPQYEHLGLVDLREVAADEGLDEVPEENYFFAAPSEYRDCCTLLYAAVEMNPNDPQLHASLGVLHNLSHRFDEAAKNFRRAVELRPDDAHMWNKLGATLANGNRPQEALEAYNRALDINPGYVRVMYNMAVSYSNMAQYPLAAKHITRAIALQAGGTNPQGEGSRIATRGLWDLLRMTLNLMDRSDLVEASWQQDLTPFLRSLGWRKWRCNDAGGNKAEGTPHATTTTTTTNKM</sequence>
<reference evidence="10 11" key="1">
    <citation type="journal article" date="2018" name="Microb. Genom.">
        <title>Expanding an expanded genome: long-read sequencing of Trypanosoma cruzi.</title>
        <authorList>
            <person name="Berna L."/>
            <person name="Rodriguez M."/>
            <person name="Chiribao M.L."/>
            <person name="Parodi-Talice A."/>
            <person name="Pita S."/>
            <person name="Rijo G."/>
            <person name="Alvarez-Valin F."/>
            <person name="Robello C."/>
        </authorList>
    </citation>
    <scope>NUCLEOTIDE SEQUENCE [LARGE SCALE GENOMIC DNA]</scope>
    <source>
        <strain evidence="10 11">Dm28c</strain>
    </source>
</reference>
<dbReference type="EMBL" id="PRFA01000003">
    <property type="protein sequence ID" value="PWV01795.1"/>
    <property type="molecule type" value="Genomic_DNA"/>
</dbReference>
<dbReference type="GO" id="GO:0016560">
    <property type="term" value="P:protein import into peroxisome matrix, docking"/>
    <property type="evidence" value="ECO:0007669"/>
    <property type="project" value="TreeGrafter"/>
</dbReference>
<dbReference type="PANTHER" id="PTHR10130">
    <property type="entry name" value="PEROXISOMAL TARGETING SIGNAL 1 RECEPTOR PEX5"/>
    <property type="match status" value="1"/>
</dbReference>
<evidence type="ECO:0000256" key="2">
    <source>
        <dbReference type="ARBA" id="ARBA00004496"/>
    </source>
</evidence>
<keyword evidence="7" id="KW-0576">Peroxisome</keyword>
<dbReference type="VEuPathDB" id="TriTrypDB:TcCLB.511181.90"/>
<feature type="compositionally biased region" description="Low complexity" evidence="9">
    <location>
        <begin position="681"/>
        <end position="690"/>
    </location>
</feature>
<dbReference type="VEuPathDB" id="TriTrypDB:TCSYLVIO_005361"/>
<comment type="caution">
    <text evidence="10">The sequence shown here is derived from an EMBL/GenBank/DDBJ whole genome shotgun (WGS) entry which is preliminary data.</text>
</comment>
<dbReference type="VEuPathDB" id="TriTrypDB:TcG_08003"/>
<dbReference type="PANTHER" id="PTHR10130:SF0">
    <property type="entry name" value="GH08708P"/>
    <property type="match status" value="1"/>
</dbReference>
<dbReference type="Proteomes" id="UP000246121">
    <property type="component" value="Unassembled WGS sequence"/>
</dbReference>
<gene>
    <name evidence="10" type="ORF">C4B63_3g1106</name>
</gene>
<dbReference type="AlphaFoldDB" id="A0A2V2W0E9"/>
<name>A0A2V2W0E9_TRYCR</name>
<dbReference type="VEuPathDB" id="TriTrypDB:Tc_MARK_4032"/>
<keyword evidence="4" id="KW-0963">Cytoplasm</keyword>
<dbReference type="VEuPathDB" id="TriTrypDB:BCY84_19206"/>
<feature type="repeat" description="TPR" evidence="8">
    <location>
        <begin position="545"/>
        <end position="578"/>
    </location>
</feature>
<evidence type="ECO:0000256" key="8">
    <source>
        <dbReference type="PROSITE-ProRule" id="PRU00339"/>
    </source>
</evidence>
<dbReference type="PROSITE" id="PS50293">
    <property type="entry name" value="TPR_REGION"/>
    <property type="match status" value="1"/>
</dbReference>
<evidence type="ECO:0000256" key="4">
    <source>
        <dbReference type="ARBA" id="ARBA00022490"/>
    </source>
</evidence>
<evidence type="ECO:0000256" key="3">
    <source>
        <dbReference type="ARBA" id="ARBA00005348"/>
    </source>
</evidence>
<keyword evidence="10" id="KW-0675">Receptor</keyword>
<evidence type="ECO:0000256" key="9">
    <source>
        <dbReference type="SAM" id="MobiDB-lite"/>
    </source>
</evidence>
<protein>
    <submittedName>
        <fullName evidence="10">Putative peroxisome targeting signal 1 receptor</fullName>
    </submittedName>
</protein>
<dbReference type="GO" id="GO:0005052">
    <property type="term" value="F:peroxisome matrix targeting signal-1 binding"/>
    <property type="evidence" value="ECO:0007669"/>
    <property type="project" value="TreeGrafter"/>
</dbReference>
<keyword evidence="6 8" id="KW-0802">TPR repeat</keyword>
<dbReference type="InterPro" id="IPR011990">
    <property type="entry name" value="TPR-like_helical_dom_sf"/>
</dbReference>
<dbReference type="GO" id="GO:0005829">
    <property type="term" value="C:cytosol"/>
    <property type="evidence" value="ECO:0007669"/>
    <property type="project" value="TreeGrafter"/>
</dbReference>
<dbReference type="VEuPathDB" id="TriTrypDB:TcCL_NonESM10001"/>